<keyword evidence="2" id="KW-1185">Reference proteome</keyword>
<dbReference type="PROSITE" id="PS00018">
    <property type="entry name" value="EF_HAND_1"/>
    <property type="match status" value="1"/>
</dbReference>
<dbReference type="OrthoDB" id="223345at2"/>
<dbReference type="AlphaFoldDB" id="A0A225DD29"/>
<evidence type="ECO:0000313" key="2">
    <source>
        <dbReference type="Proteomes" id="UP000214646"/>
    </source>
</evidence>
<evidence type="ECO:0000313" key="1">
    <source>
        <dbReference type="EMBL" id="OWK36438.1"/>
    </source>
</evidence>
<organism evidence="1 2">
    <name type="scientific">Fimbriiglobus ruber</name>
    <dbReference type="NCBI Taxonomy" id="1908690"/>
    <lineage>
        <taxon>Bacteria</taxon>
        <taxon>Pseudomonadati</taxon>
        <taxon>Planctomycetota</taxon>
        <taxon>Planctomycetia</taxon>
        <taxon>Gemmatales</taxon>
        <taxon>Gemmataceae</taxon>
        <taxon>Fimbriiglobus</taxon>
    </lineage>
</organism>
<dbReference type="EMBL" id="NIDE01000017">
    <property type="protein sequence ID" value="OWK36438.1"/>
    <property type="molecule type" value="Genomic_DNA"/>
</dbReference>
<accession>A0A225DD29</accession>
<dbReference type="RefSeq" id="WP_088259439.1">
    <property type="nucleotide sequence ID" value="NZ_NIDE01000017.1"/>
</dbReference>
<dbReference type="Pfam" id="PF17957">
    <property type="entry name" value="Big_7"/>
    <property type="match status" value="1"/>
</dbReference>
<sequence length="1140" mass="117504">MRPFAHRFRPRVDELECRETPATLLLSQSFDTTTPPYTPTGWQSWSSNSAGGFMTTNLAAASGTTSIAALGTTATNEYTWAPTTEPADAGVSVAVKSDGPAPAGVLTRGQNLTTSSPSYLAAYVYSGTQKVTLVQVQNGVATTLASLSVPTEVFGPWVTVTLQPTGGTATVQIQRGDTGAYLNAQGQWQTAAANALQANVVSTTANGSVGIARGAGGQGMEFFDSFAVTAPPTQVIQESFDTTKTGSLPTGWAGWTNDGTAGFVAAPPAPPATAPSGPNALVAAGTSVTAARAWYATSQPADVQVSASVLTTTLIPAAVMARGANLNTATPTYYAVQIARGLNVQIVKVVNGVQTTLASINSNSYVSGVWINVTLTVIGNQLSAVVSRPDTGMWLSPTGDWLTTPEPALTATDTGITAGGFVGVSRGGRVDASPLAFDNFVARPASLITPPAVAVTSSEAVASVTGVNTFSATGGASAQRVEFWLDGSLQSASATLPTSWSVDTTNLTNGSHQLVVKAIDSAGDVGTATLNFTVNNPPSVALPARPTLPNKLPSISIAQLAYAGTPMTASTLSLIQNDVDLVIPNPTYLSAINAAAPTTPQLIYTNVSNLYGGLLTSWLSYAYANNISPESAFYHVSAPTPYSGSSPSSQPVNWFWEVYSGPASGAGTTTDLTSAAHGGATTGEPFGAAGSAMTIGYPEPFRELDVTLSKPASAGWQVTYQYPALGADGKTIVWKSLTLDTNNTNGLTQSGQITFDPPSDWVPTVLPGNSAALYYIRAVTTAGTAAQAPIAATLLGSDYTGANGGTSGTIPAFDYAADTNHDGYLDDAEYANRAPGDNARFVYQTRLFYPSYGSMRFVTDPSSPAVQAWAAAFSVQDLAANPLADGLFIDNASGSLPFSGTSVIESTVSYSQDSANLVAAVVRAVAPKIVITNTSGGGASSVPTAKVSTGVLEESFLRPMSATWAAVDDAANVVAQELGSDNPPPYVILDSSPGSFATTDPRLQEATLAYYYLLADPQKTMLMLYGGANPAADWSQTWIPAVTTNVGTPLGAMSVYATGQDPENPALTYQVFGRQYTNALVLYKPLSYTLGVGTGTLDNATATTINLGGNYRELNSDGTLGPIITSISLRNGEGAVLMKA</sequence>
<proteinExistence type="predicted"/>
<dbReference type="Gene3D" id="2.60.120.560">
    <property type="entry name" value="Exo-inulinase, domain 1"/>
    <property type="match status" value="2"/>
</dbReference>
<reference evidence="2" key="1">
    <citation type="submission" date="2017-06" db="EMBL/GenBank/DDBJ databases">
        <title>Genome analysis of Fimbriiglobus ruber SP5, the first member of the order Planctomycetales with confirmed chitinolytic capability.</title>
        <authorList>
            <person name="Ravin N.V."/>
            <person name="Rakitin A.L."/>
            <person name="Ivanova A.A."/>
            <person name="Beletsky A.V."/>
            <person name="Kulichevskaya I.S."/>
            <person name="Mardanov A.V."/>
            <person name="Dedysh S.N."/>
        </authorList>
    </citation>
    <scope>NUCLEOTIDE SEQUENCE [LARGE SCALE GENOMIC DNA]</scope>
    <source>
        <strain evidence="2">SP5</strain>
    </source>
</reference>
<dbReference type="InterPro" id="IPR013783">
    <property type="entry name" value="Ig-like_fold"/>
</dbReference>
<comment type="caution">
    <text evidence="1">The sequence shown here is derived from an EMBL/GenBank/DDBJ whole genome shotgun (WGS) entry which is preliminary data.</text>
</comment>
<name>A0A225DD29_9BACT</name>
<dbReference type="Proteomes" id="UP000214646">
    <property type="component" value="Unassembled WGS sequence"/>
</dbReference>
<dbReference type="InterPro" id="IPR018247">
    <property type="entry name" value="EF_Hand_1_Ca_BS"/>
</dbReference>
<protein>
    <submittedName>
        <fullName evidence="1">Uncharacterized protein</fullName>
    </submittedName>
</protein>
<dbReference type="Gene3D" id="2.60.40.10">
    <property type="entry name" value="Immunoglobulins"/>
    <property type="match status" value="1"/>
</dbReference>
<gene>
    <name evidence="1" type="ORF">FRUB_09001</name>
</gene>